<evidence type="ECO:0000313" key="2">
    <source>
        <dbReference type="Proteomes" id="UP000554482"/>
    </source>
</evidence>
<evidence type="ECO:0000313" key="1">
    <source>
        <dbReference type="EMBL" id="KAF5196222.1"/>
    </source>
</evidence>
<comment type="caution">
    <text evidence="1">The sequence shown here is derived from an EMBL/GenBank/DDBJ whole genome shotgun (WGS) entry which is preliminary data.</text>
</comment>
<gene>
    <name evidence="1" type="ORF">FRX31_014194</name>
</gene>
<sequence>METVEMNRRHFEELNFIISIATGVYGSCMEANQRKSWCCTFVRSNICEWNGWRRNFAKINRNAHHKLDFLACGCSVRFFRELSN</sequence>
<keyword evidence="2" id="KW-1185">Reference proteome</keyword>
<name>A0A7J6WJD1_THATH</name>
<dbReference type="AlphaFoldDB" id="A0A7J6WJD1"/>
<reference evidence="1 2" key="1">
    <citation type="submission" date="2020-06" db="EMBL/GenBank/DDBJ databases">
        <title>Transcriptomic and genomic resources for Thalictrum thalictroides and T. hernandezii: Facilitating candidate gene discovery in an emerging model plant lineage.</title>
        <authorList>
            <person name="Arias T."/>
            <person name="Riano-Pachon D.M."/>
            <person name="Di Stilio V.S."/>
        </authorList>
    </citation>
    <scope>NUCLEOTIDE SEQUENCE [LARGE SCALE GENOMIC DNA]</scope>
    <source>
        <strain evidence="2">cv. WT478/WT964</strain>
        <tissue evidence="1">Leaves</tissue>
    </source>
</reference>
<proteinExistence type="predicted"/>
<dbReference type="Proteomes" id="UP000554482">
    <property type="component" value="Unassembled WGS sequence"/>
</dbReference>
<protein>
    <submittedName>
        <fullName evidence="1">Uncharacterized protein</fullName>
    </submittedName>
</protein>
<accession>A0A7J6WJD1</accession>
<dbReference type="EMBL" id="JABWDY010016276">
    <property type="protein sequence ID" value="KAF5196222.1"/>
    <property type="molecule type" value="Genomic_DNA"/>
</dbReference>
<organism evidence="1 2">
    <name type="scientific">Thalictrum thalictroides</name>
    <name type="common">Rue-anemone</name>
    <name type="synonym">Anemone thalictroides</name>
    <dbReference type="NCBI Taxonomy" id="46969"/>
    <lineage>
        <taxon>Eukaryota</taxon>
        <taxon>Viridiplantae</taxon>
        <taxon>Streptophyta</taxon>
        <taxon>Embryophyta</taxon>
        <taxon>Tracheophyta</taxon>
        <taxon>Spermatophyta</taxon>
        <taxon>Magnoliopsida</taxon>
        <taxon>Ranunculales</taxon>
        <taxon>Ranunculaceae</taxon>
        <taxon>Thalictroideae</taxon>
        <taxon>Thalictrum</taxon>
    </lineage>
</organism>